<accession>A0ABN9T9I9</accession>
<organism evidence="2 3">
    <name type="scientific">Prorocentrum cordatum</name>
    <dbReference type="NCBI Taxonomy" id="2364126"/>
    <lineage>
        <taxon>Eukaryota</taxon>
        <taxon>Sar</taxon>
        <taxon>Alveolata</taxon>
        <taxon>Dinophyceae</taxon>
        <taxon>Prorocentrales</taxon>
        <taxon>Prorocentraceae</taxon>
        <taxon>Prorocentrum</taxon>
    </lineage>
</organism>
<sequence length="453" mass="48912">MSLENQRNIAANRRLIAELQASVEEAASCATRRVEWLLRDASGQLAADPGREGDRPASWRSPPFEAACARGLWLELRVHQPAAEGEPGGDCEVCIWGPRGLSLVCRLHVGGAAVQRSHTFDGEGACASGRLGVLADLAAADGSVRLGVEILEATREVAREPAVQLVACDSSNTPRDQSVGGKQCGGDITLHRYLNHRTLDLVQGQVELMQSRMVRRIEWDVQQASLLQQCFPMGEAVCSTTFEAAGIQGLQLVFYPSGCSGARDGWCSCFVHCPAGSSLRCALWVGRQRREAKLAFEKQGHFGRTNFCRFDQCLDPSEDVVRLTLEIDEAQQQVTETLVHTAAPHPPPGAPPPQTPRQLSTISSSLRLTRAPGREELKSVRQLPSIWTGQPLSGIADSMDGFRTFGDLKAAPRKRGDGIGPGSPLSPLVPPGSARGRARPAVQVDPKYSMYVA</sequence>
<evidence type="ECO:0000256" key="1">
    <source>
        <dbReference type="SAM" id="MobiDB-lite"/>
    </source>
</evidence>
<feature type="region of interest" description="Disordered" evidence="1">
    <location>
        <begin position="412"/>
        <end position="453"/>
    </location>
</feature>
<dbReference type="InterPro" id="IPR008974">
    <property type="entry name" value="TRAF-like"/>
</dbReference>
<keyword evidence="3" id="KW-1185">Reference proteome</keyword>
<comment type="caution">
    <text evidence="2">The sequence shown here is derived from an EMBL/GenBank/DDBJ whole genome shotgun (WGS) entry which is preliminary data.</text>
</comment>
<dbReference type="SUPFAM" id="SSF49599">
    <property type="entry name" value="TRAF domain-like"/>
    <property type="match status" value="1"/>
</dbReference>
<dbReference type="Proteomes" id="UP001189429">
    <property type="component" value="Unassembled WGS sequence"/>
</dbReference>
<dbReference type="EMBL" id="CAUYUJ010014485">
    <property type="protein sequence ID" value="CAK0841850.1"/>
    <property type="molecule type" value="Genomic_DNA"/>
</dbReference>
<reference evidence="2" key="1">
    <citation type="submission" date="2023-10" db="EMBL/GenBank/DDBJ databases">
        <authorList>
            <person name="Chen Y."/>
            <person name="Shah S."/>
            <person name="Dougan E. K."/>
            <person name="Thang M."/>
            <person name="Chan C."/>
        </authorList>
    </citation>
    <scope>NUCLEOTIDE SEQUENCE [LARGE SCALE GENOMIC DNA]</scope>
</reference>
<gene>
    <name evidence="2" type="ORF">PCOR1329_LOCUS36927</name>
</gene>
<name>A0ABN9T9I9_9DINO</name>
<evidence type="ECO:0000313" key="2">
    <source>
        <dbReference type="EMBL" id="CAK0841850.1"/>
    </source>
</evidence>
<dbReference type="Gene3D" id="2.60.210.10">
    <property type="entry name" value="Apoptosis, Tumor Necrosis Factor Receptor Associated Protein 2, Chain A"/>
    <property type="match status" value="1"/>
</dbReference>
<proteinExistence type="predicted"/>
<protein>
    <submittedName>
        <fullName evidence="2">Uncharacterized protein</fullName>
    </submittedName>
</protein>
<evidence type="ECO:0000313" key="3">
    <source>
        <dbReference type="Proteomes" id="UP001189429"/>
    </source>
</evidence>